<dbReference type="KEGG" id="nlc:EBAPG3_009335"/>
<evidence type="ECO:0000313" key="2">
    <source>
        <dbReference type="EMBL" id="ARO87952.1"/>
    </source>
</evidence>
<gene>
    <name evidence="2" type="ORF">EBAPG3_009335</name>
</gene>
<keyword evidence="3" id="KW-1185">Reference proteome</keyword>
<dbReference type="EMBL" id="CP021106">
    <property type="protein sequence ID" value="ARO87952.1"/>
    <property type="molecule type" value="Genomic_DNA"/>
</dbReference>
<reference evidence="2 3" key="1">
    <citation type="journal article" date="2015" name="Int. J. Syst. Evol. Microbiol.">
        <title>Nitrosospira lacus sp. nov., a psychrotolerant, ammonia-oxidizing bacterium from sandy lake sediment.</title>
        <authorList>
            <person name="Urakawa H."/>
            <person name="Garcia J.C."/>
            <person name="Nielsen J.L."/>
            <person name="Le V.Q."/>
            <person name="Kozlowski J.A."/>
            <person name="Stein L.Y."/>
            <person name="Lim C.K."/>
            <person name="Pommerening-Roser A."/>
            <person name="Martens-Habbena W."/>
            <person name="Stahl D.A."/>
            <person name="Klotz M.G."/>
        </authorList>
    </citation>
    <scope>NUCLEOTIDE SEQUENCE [LARGE SCALE GENOMIC DNA]</scope>
    <source>
        <strain evidence="2 3">APG3</strain>
    </source>
</reference>
<dbReference type="RefSeq" id="WP_004177978.1">
    <property type="nucleotide sequence ID" value="NZ_CP021106.3"/>
</dbReference>
<organism evidence="2 3">
    <name type="scientific">Nitrosospira lacus</name>
    <dbReference type="NCBI Taxonomy" id="1288494"/>
    <lineage>
        <taxon>Bacteria</taxon>
        <taxon>Pseudomonadati</taxon>
        <taxon>Pseudomonadota</taxon>
        <taxon>Betaproteobacteria</taxon>
        <taxon>Nitrosomonadales</taxon>
        <taxon>Nitrosomonadaceae</taxon>
        <taxon>Nitrosospira</taxon>
    </lineage>
</organism>
<evidence type="ECO:0008006" key="4">
    <source>
        <dbReference type="Google" id="ProtNLM"/>
    </source>
</evidence>
<accession>A0A1W6SQA7</accession>
<sequence>MSPAEMIDQATSEGLSLTISPDGNIRVVGDQNIIDIWKPLIRERKAEIVELLRKDLSKQRVLEMLGTDAGKKYAFLVDDATTDPVGVTVAIRGIALFEMHIPHAHYDGLALLQVIEQHSMEKTTCANTTPSPEAKELSHVPGELKRKAA</sequence>
<name>A0A1W6SQA7_9PROT</name>
<dbReference type="Proteomes" id="UP000012179">
    <property type="component" value="Chromosome"/>
</dbReference>
<dbReference type="OrthoDB" id="8548146at2"/>
<feature type="region of interest" description="Disordered" evidence="1">
    <location>
        <begin position="123"/>
        <end position="149"/>
    </location>
</feature>
<evidence type="ECO:0000256" key="1">
    <source>
        <dbReference type="SAM" id="MobiDB-lite"/>
    </source>
</evidence>
<dbReference type="AlphaFoldDB" id="A0A1W6SQA7"/>
<feature type="compositionally biased region" description="Basic and acidic residues" evidence="1">
    <location>
        <begin position="133"/>
        <end position="149"/>
    </location>
</feature>
<protein>
    <recommendedName>
        <fullName evidence="4">TubC N-terminal docking domain-containing protein</fullName>
    </recommendedName>
</protein>
<dbReference type="eggNOG" id="ENOG5032HHH">
    <property type="taxonomic scope" value="Bacteria"/>
</dbReference>
<evidence type="ECO:0000313" key="3">
    <source>
        <dbReference type="Proteomes" id="UP000012179"/>
    </source>
</evidence>
<proteinExistence type="predicted"/>